<dbReference type="RefSeq" id="XP_062762556.1">
    <property type="nucleotide sequence ID" value="XM_062906234.1"/>
</dbReference>
<proteinExistence type="predicted"/>
<dbReference type="EMBL" id="JAFFHB010000008">
    <property type="protein sequence ID" value="KAK4662590.1"/>
    <property type="molecule type" value="Genomic_DNA"/>
</dbReference>
<gene>
    <name evidence="2" type="ORF">QC763_0089840</name>
</gene>
<dbReference type="Proteomes" id="UP001326199">
    <property type="component" value="Unassembled WGS sequence"/>
</dbReference>
<evidence type="ECO:0000313" key="2">
    <source>
        <dbReference type="EMBL" id="KAK4662590.1"/>
    </source>
</evidence>
<sequence>MSMQGNGRRFVLKAPRNEQYLTKESFDVGGPAPRENKDTETQLCWPRPPVTSTSLPTNNVNE</sequence>
<organism evidence="2 3">
    <name type="scientific">Podospora pseudopauciseta</name>
    <dbReference type="NCBI Taxonomy" id="2093780"/>
    <lineage>
        <taxon>Eukaryota</taxon>
        <taxon>Fungi</taxon>
        <taxon>Dikarya</taxon>
        <taxon>Ascomycota</taxon>
        <taxon>Pezizomycotina</taxon>
        <taxon>Sordariomycetes</taxon>
        <taxon>Sordariomycetidae</taxon>
        <taxon>Sordariales</taxon>
        <taxon>Podosporaceae</taxon>
        <taxon>Podospora</taxon>
    </lineage>
</organism>
<protein>
    <submittedName>
        <fullName evidence="2">Uncharacterized protein</fullName>
    </submittedName>
</protein>
<accession>A0ABR0H3J1</accession>
<reference evidence="2 3" key="1">
    <citation type="journal article" date="2023" name="bioRxiv">
        <title>High-quality genome assemblies of four members of thePodospora anserinaspecies complex.</title>
        <authorList>
            <person name="Ament-Velasquez S.L."/>
            <person name="Vogan A.A."/>
            <person name="Wallerman O."/>
            <person name="Hartmann F."/>
            <person name="Gautier V."/>
            <person name="Silar P."/>
            <person name="Giraud T."/>
            <person name="Johannesson H."/>
        </authorList>
    </citation>
    <scope>NUCLEOTIDE SEQUENCE [LARGE SCALE GENOMIC DNA]</scope>
    <source>
        <strain evidence="2 3">CBS 411.78</strain>
    </source>
</reference>
<feature type="region of interest" description="Disordered" evidence="1">
    <location>
        <begin position="23"/>
        <end position="62"/>
    </location>
</feature>
<keyword evidence="3" id="KW-1185">Reference proteome</keyword>
<feature type="compositionally biased region" description="Polar residues" evidence="1">
    <location>
        <begin position="50"/>
        <end position="62"/>
    </location>
</feature>
<name>A0ABR0H3J1_9PEZI</name>
<comment type="caution">
    <text evidence="2">The sequence shown here is derived from an EMBL/GenBank/DDBJ whole genome shotgun (WGS) entry which is preliminary data.</text>
</comment>
<dbReference type="GeneID" id="87926440"/>
<evidence type="ECO:0000256" key="1">
    <source>
        <dbReference type="SAM" id="MobiDB-lite"/>
    </source>
</evidence>
<evidence type="ECO:0000313" key="3">
    <source>
        <dbReference type="Proteomes" id="UP001326199"/>
    </source>
</evidence>